<accession>Q0BHA4</accession>
<evidence type="ECO:0000313" key="2">
    <source>
        <dbReference type="EMBL" id="ABI86469.1"/>
    </source>
</evidence>
<proteinExistence type="predicted"/>
<name>Q0BHA4_BURCM</name>
<keyword evidence="3" id="KW-1185">Reference proteome</keyword>
<gene>
    <name evidence="2" type="ordered locus">Bamb_0910</name>
</gene>
<feature type="transmembrane region" description="Helical" evidence="1">
    <location>
        <begin position="20"/>
        <end position="41"/>
    </location>
</feature>
<dbReference type="KEGG" id="bam:Bamb_0910"/>
<dbReference type="EMBL" id="CP000440">
    <property type="protein sequence ID" value="ABI86469.1"/>
    <property type="molecule type" value="Genomic_DNA"/>
</dbReference>
<organism evidence="2 3">
    <name type="scientific">Burkholderia ambifaria (strain ATCC BAA-244 / DSM 16087 / CCUG 44356 / LMG 19182 / AMMD)</name>
    <name type="common">Burkholderia cepacia (strain AMMD)</name>
    <dbReference type="NCBI Taxonomy" id="339670"/>
    <lineage>
        <taxon>Bacteria</taxon>
        <taxon>Pseudomonadati</taxon>
        <taxon>Pseudomonadota</taxon>
        <taxon>Betaproteobacteria</taxon>
        <taxon>Burkholderiales</taxon>
        <taxon>Burkholderiaceae</taxon>
        <taxon>Burkholderia</taxon>
        <taxon>Burkholderia cepacia complex</taxon>
    </lineage>
</organism>
<reference evidence="2" key="1">
    <citation type="submission" date="2009-01" db="EMBL/GenBank/DDBJ databases">
        <title>Complete sequence of Chromosome 1 of Burkholderia cepacia AMMD.</title>
        <authorList>
            <consortium name="US DOE Joint Genome Institute"/>
            <person name="Copeland A."/>
            <person name="Lucas S."/>
            <person name="Lapidus A."/>
            <person name="Barry K."/>
            <person name="Detter J.C."/>
            <person name="Glavina del Rio T."/>
            <person name="Hammon N."/>
            <person name="Israni S."/>
            <person name="Pitluck S."/>
            <person name="Bruce D."/>
            <person name="Chain P."/>
            <person name="Malfatti S."/>
            <person name="Shin M."/>
            <person name="Vergez L."/>
            <person name="Schmutz J."/>
            <person name="Larimer F."/>
            <person name="Land M."/>
            <person name="Hauser L."/>
            <person name="Kyrpides N."/>
            <person name="Kim E."/>
            <person name="Parke J."/>
            <person name="Coenye T."/>
            <person name="Konstantinidis K."/>
            <person name="Ramette A."/>
            <person name="Tiedje J."/>
            <person name="Richardson P."/>
        </authorList>
    </citation>
    <scope>NUCLEOTIDE SEQUENCE [LARGE SCALE GENOMIC DNA]</scope>
    <source>
        <strain evidence="2">AMMD</strain>
    </source>
</reference>
<dbReference type="Proteomes" id="UP000000662">
    <property type="component" value="Chromosome 1"/>
</dbReference>
<sequence length="170" mass="19419">MKLTTTSEMPQSAPLDNIEWWKLGVQAGAYAITWVIVFVGWRVNSAQNDRRDARKEVREYVDATAALIREAESHGMSFLSKDEADLSLYWATYFAVQRIDISTLPLPNISDVTRQLVSFRKLMTNKVTIGPESPLPPAADRRHLMFEVSRGANKFIAVLEDGYRKRYPLR</sequence>
<evidence type="ECO:0000313" key="3">
    <source>
        <dbReference type="Proteomes" id="UP000000662"/>
    </source>
</evidence>
<keyword evidence="1" id="KW-0812">Transmembrane</keyword>
<dbReference type="AlphaFoldDB" id="Q0BHA4"/>
<evidence type="ECO:0008006" key="4">
    <source>
        <dbReference type="Google" id="ProtNLM"/>
    </source>
</evidence>
<protein>
    <recommendedName>
        <fullName evidence="4">DUF4760 domain-containing protein</fullName>
    </recommendedName>
</protein>
<evidence type="ECO:0000256" key="1">
    <source>
        <dbReference type="SAM" id="Phobius"/>
    </source>
</evidence>
<keyword evidence="1" id="KW-0472">Membrane</keyword>
<keyword evidence="1" id="KW-1133">Transmembrane helix</keyword>